<name>A0ABS7C578_9BACL</name>
<dbReference type="InterPro" id="IPR012338">
    <property type="entry name" value="Beta-lactam/transpept-like"/>
</dbReference>
<evidence type="ECO:0000256" key="3">
    <source>
        <dbReference type="ARBA" id="ARBA00023136"/>
    </source>
</evidence>
<dbReference type="InterPro" id="IPR005311">
    <property type="entry name" value="PBP_dimer"/>
</dbReference>
<dbReference type="SMART" id="SM00740">
    <property type="entry name" value="PASTA"/>
    <property type="match status" value="2"/>
</dbReference>
<feature type="domain" description="PASTA" evidence="6">
    <location>
        <begin position="594"/>
        <end position="654"/>
    </location>
</feature>
<dbReference type="Gene3D" id="3.30.10.20">
    <property type="match status" value="1"/>
</dbReference>
<reference evidence="7 8" key="1">
    <citation type="submission" date="2021-07" db="EMBL/GenBank/DDBJ databases">
        <title>Paenibacillus radiodurans sp. nov., isolated from the southeastern edge of Tengger Desert.</title>
        <authorList>
            <person name="Zhang G."/>
        </authorList>
    </citation>
    <scope>NUCLEOTIDE SEQUENCE [LARGE SCALE GENOMIC DNA]</scope>
    <source>
        <strain evidence="7 8">CCM 7311</strain>
    </source>
</reference>
<proteinExistence type="inferred from homology"/>
<gene>
    <name evidence="7" type="ORF">K0U00_18595</name>
</gene>
<evidence type="ECO:0000256" key="5">
    <source>
        <dbReference type="SAM" id="Phobius"/>
    </source>
</evidence>
<keyword evidence="5" id="KW-1133">Transmembrane helix</keyword>
<evidence type="ECO:0000256" key="2">
    <source>
        <dbReference type="ARBA" id="ARBA00007171"/>
    </source>
</evidence>
<evidence type="ECO:0000313" key="7">
    <source>
        <dbReference type="EMBL" id="MBW7456042.1"/>
    </source>
</evidence>
<comment type="caution">
    <text evidence="7">The sequence shown here is derived from an EMBL/GenBank/DDBJ whole genome shotgun (WGS) entry which is preliminary data.</text>
</comment>
<keyword evidence="3 5" id="KW-0472">Membrane</keyword>
<comment type="subcellular location">
    <subcellularLocation>
        <location evidence="1">Membrane</location>
    </subcellularLocation>
</comment>
<keyword evidence="8" id="KW-1185">Reference proteome</keyword>
<accession>A0ABS7C578</accession>
<feature type="transmembrane region" description="Helical" evidence="5">
    <location>
        <begin position="7"/>
        <end position="29"/>
    </location>
</feature>
<evidence type="ECO:0000259" key="6">
    <source>
        <dbReference type="PROSITE" id="PS51178"/>
    </source>
</evidence>
<dbReference type="Gene3D" id="3.40.710.10">
    <property type="entry name" value="DD-peptidase/beta-lactamase superfamily"/>
    <property type="match status" value="1"/>
</dbReference>
<dbReference type="PANTHER" id="PTHR30627:SF1">
    <property type="entry name" value="PEPTIDOGLYCAN D,D-TRANSPEPTIDASE FTSI"/>
    <property type="match status" value="1"/>
</dbReference>
<evidence type="ECO:0000256" key="4">
    <source>
        <dbReference type="SAM" id="MobiDB-lite"/>
    </source>
</evidence>
<dbReference type="Pfam" id="PF03717">
    <property type="entry name" value="PBP_dimer"/>
    <property type="match status" value="1"/>
</dbReference>
<sequence>MTKRIKLRTLLVGGLITLFFVVLVGRIYWVQVVKADYWADKARDVWSRSEKLVPTRGTISDRDGNVLAMDVLAYNVSVNPKLINKLKLEDQIVSKLHTILGTSESDLQEIVTAKNDKGEFYVNREVRQKGWQVDKEVKDRIEKYRDELMKQTKEPDIGIYLTEDKKRYYPKNNMASHIVGYMNNQGVPVMGLEKSLDTELSGKEGEIVYERDGNGVILEDGTVKFNPSVDGKNVKLTIDSDIQYYVEEALREAWNEFHPKSMTAIAVDPQTMDILGMANLPDFNPNEYGKAQPSDFYNSAIRALYEPGSTFKIVTLAGAVQEGLFDPNDHYMSGSIQVGKQQVNDIKRGGWGDITYLEGLKRSSNVAFVKLGYEKLKADRLMDYIKKFGFNEKTNIELPGEAAGSITINPNIARDVANASFGQGKVQVTPIQQVTAVAAIANGGKLMQPHLIKEIDDPVAKTSVVTKPKVVREVISDKSAELVGGYLEQVVSDQEIGTGRNAYIEGYRIAGKTGTAQKVVNGAYSSDQYVVSFIGYAPVEKPRIAVYVVADAPEDKLLGGGAVAAPVFKKIVLQSLRHMGVSPTVEPAKESAAKDLTVTLPELTNLTLDQAKAQLTSRSLTPEVIGKGNKILQQIPKANSAVNPTQRVYLITENRSELAIPNMSGLSLRDAMEICTLLQIKCVTEGQGFVTSQTLAQLKGEKVLKLTLAPPADQTSTEDGDAEKQEEDKKE</sequence>
<dbReference type="InterPro" id="IPR001460">
    <property type="entry name" value="PCN-bd_Tpept"/>
</dbReference>
<dbReference type="Gene3D" id="3.90.1310.10">
    <property type="entry name" value="Penicillin-binding protein 2a (Domain 2)"/>
    <property type="match status" value="1"/>
</dbReference>
<dbReference type="InterPro" id="IPR005543">
    <property type="entry name" value="PASTA_dom"/>
</dbReference>
<dbReference type="InterPro" id="IPR036138">
    <property type="entry name" value="PBP_dimer_sf"/>
</dbReference>
<dbReference type="PROSITE" id="PS51178">
    <property type="entry name" value="PASTA"/>
    <property type="match status" value="1"/>
</dbReference>
<organism evidence="7 8">
    <name type="scientific">Paenibacillus sepulcri</name>
    <dbReference type="NCBI Taxonomy" id="359917"/>
    <lineage>
        <taxon>Bacteria</taxon>
        <taxon>Bacillati</taxon>
        <taxon>Bacillota</taxon>
        <taxon>Bacilli</taxon>
        <taxon>Bacillales</taxon>
        <taxon>Paenibacillaceae</taxon>
        <taxon>Paenibacillus</taxon>
    </lineage>
</organism>
<dbReference type="RefSeq" id="WP_210046579.1">
    <property type="nucleotide sequence ID" value="NZ_JBHLVU010000031.1"/>
</dbReference>
<dbReference type="SUPFAM" id="SSF56519">
    <property type="entry name" value="Penicillin binding protein dimerisation domain"/>
    <property type="match status" value="1"/>
</dbReference>
<dbReference type="SUPFAM" id="SSF56601">
    <property type="entry name" value="beta-lactamase/transpeptidase-like"/>
    <property type="match status" value="1"/>
</dbReference>
<dbReference type="Pfam" id="PF03793">
    <property type="entry name" value="PASTA"/>
    <property type="match status" value="1"/>
</dbReference>
<dbReference type="SUPFAM" id="SSF54184">
    <property type="entry name" value="Penicillin-binding protein 2x (pbp-2x), c-terminal domain"/>
    <property type="match status" value="2"/>
</dbReference>
<evidence type="ECO:0000313" key="8">
    <source>
        <dbReference type="Proteomes" id="UP001519887"/>
    </source>
</evidence>
<dbReference type="Proteomes" id="UP001519887">
    <property type="component" value="Unassembled WGS sequence"/>
</dbReference>
<keyword evidence="5" id="KW-0812">Transmembrane</keyword>
<dbReference type="CDD" id="cd06576">
    <property type="entry name" value="PASTA_Pbp2x-like_1"/>
    <property type="match status" value="1"/>
</dbReference>
<dbReference type="Pfam" id="PF00905">
    <property type="entry name" value="Transpeptidase"/>
    <property type="match status" value="1"/>
</dbReference>
<comment type="similarity">
    <text evidence="2">Belongs to the transpeptidase family.</text>
</comment>
<feature type="compositionally biased region" description="Basic and acidic residues" evidence="4">
    <location>
        <begin position="722"/>
        <end position="731"/>
    </location>
</feature>
<protein>
    <submittedName>
        <fullName evidence="7">PASTA domain-containing protein</fullName>
    </submittedName>
</protein>
<dbReference type="PANTHER" id="PTHR30627">
    <property type="entry name" value="PEPTIDOGLYCAN D,D-TRANSPEPTIDASE"/>
    <property type="match status" value="1"/>
</dbReference>
<feature type="region of interest" description="Disordered" evidence="4">
    <location>
        <begin position="707"/>
        <end position="731"/>
    </location>
</feature>
<dbReference type="EMBL" id="JAHZIK010000486">
    <property type="protein sequence ID" value="MBW7456042.1"/>
    <property type="molecule type" value="Genomic_DNA"/>
</dbReference>
<evidence type="ECO:0000256" key="1">
    <source>
        <dbReference type="ARBA" id="ARBA00004370"/>
    </source>
</evidence>
<dbReference type="InterPro" id="IPR050515">
    <property type="entry name" value="Beta-lactam/transpept"/>
</dbReference>